<accession>A0A223U800</accession>
<protein>
    <submittedName>
        <fullName evidence="4">Fimbrial subunit type 1</fullName>
    </submittedName>
    <submittedName>
        <fullName evidence="3">Type 1 fimbriae major subunit FimA</fullName>
    </submittedName>
</protein>
<accession>A0A6C2VME5</accession>
<dbReference type="AlphaFoldDB" id="A0A223U800"/>
<sequence length="183" mass="19209">MKMKSLCLAMALVGLTSHYAAAADGTLNFIGKIVNSSCKLEGADKNGVIEVTMGSVPLSKLKNGTNGTGPEVGVNISVSDCEKGTYYIVLDGPSATEAPITNVLALDTDPNSAKKVGIKLTDRNNTPVTLDKPFDPTVDPSITIDADGGSGTFYLKAYYYTWDTDEVDAGAGNATARFTIMQE</sequence>
<evidence type="ECO:0000313" key="6">
    <source>
        <dbReference type="Proteomes" id="UP000259400"/>
    </source>
</evidence>
<feature type="chain" id="PRO_5044569475" evidence="1">
    <location>
        <begin position="23"/>
        <end position="183"/>
    </location>
</feature>
<dbReference type="RefSeq" id="WP_025713536.1">
    <property type="nucleotide sequence ID" value="NZ_CAAHGB010000003.1"/>
</dbReference>
<dbReference type="InterPro" id="IPR008966">
    <property type="entry name" value="Adhesion_dom_sf"/>
</dbReference>
<organism evidence="3 5">
    <name type="scientific">Klebsiella quasivariicola</name>
    <dbReference type="NCBI Taxonomy" id="2026240"/>
    <lineage>
        <taxon>Bacteria</taxon>
        <taxon>Pseudomonadati</taxon>
        <taxon>Pseudomonadota</taxon>
        <taxon>Gammaproteobacteria</taxon>
        <taxon>Enterobacterales</taxon>
        <taxon>Enterobacteriaceae</taxon>
        <taxon>Klebsiella/Raoultella group</taxon>
        <taxon>Klebsiella</taxon>
        <taxon>Klebsiella pneumoniae complex</taxon>
    </lineage>
</organism>
<reference evidence="3 5" key="1">
    <citation type="submission" date="2018-08" db="EMBL/GenBank/DDBJ databases">
        <authorList>
            <consortium name="Pathogen Informatics"/>
        </authorList>
    </citation>
    <scope>NUCLEOTIDE SEQUENCE [LARGE SCALE GENOMIC DNA]</scope>
    <source>
        <strain evidence="4 6">EuSCAPE_IL010</strain>
        <strain evidence="3 5">EuSCAPE_IT371</strain>
    </source>
</reference>
<dbReference type="Proteomes" id="UP000259400">
    <property type="component" value="Unassembled WGS sequence"/>
</dbReference>
<feature type="signal peptide" evidence="1">
    <location>
        <begin position="1"/>
        <end position="22"/>
    </location>
</feature>
<evidence type="ECO:0000313" key="4">
    <source>
        <dbReference type="EMBL" id="VVK20036.1"/>
    </source>
</evidence>
<proteinExistence type="predicted"/>
<dbReference type="InterPro" id="IPR000259">
    <property type="entry name" value="Adhesion_dom_fimbrial"/>
</dbReference>
<dbReference type="PANTHER" id="PTHR33420:SF26">
    <property type="entry name" value="FIMBRIAL SUBUNIT"/>
    <property type="match status" value="1"/>
</dbReference>
<dbReference type="KEGG" id="kqv:B8P98_06290"/>
<dbReference type="EMBL" id="UJYZ02000029">
    <property type="protein sequence ID" value="VVK20036.1"/>
    <property type="molecule type" value="Genomic_DNA"/>
</dbReference>
<dbReference type="GeneID" id="69753931"/>
<dbReference type="GO" id="GO:0009289">
    <property type="term" value="C:pilus"/>
    <property type="evidence" value="ECO:0007669"/>
    <property type="project" value="InterPro"/>
</dbReference>
<dbReference type="InterPro" id="IPR036937">
    <property type="entry name" value="Adhesion_dom_fimbrial_sf"/>
</dbReference>
<evidence type="ECO:0000313" key="3">
    <source>
        <dbReference type="EMBL" id="SXE00529.1"/>
    </source>
</evidence>
<dbReference type="Gene3D" id="2.60.40.1090">
    <property type="entry name" value="Fimbrial-type adhesion domain"/>
    <property type="match status" value="1"/>
</dbReference>
<dbReference type="Proteomes" id="UP000257712">
    <property type="component" value="Unassembled WGS sequence"/>
</dbReference>
<dbReference type="Pfam" id="PF00419">
    <property type="entry name" value="Fimbrial"/>
    <property type="match status" value="1"/>
</dbReference>
<evidence type="ECO:0000259" key="2">
    <source>
        <dbReference type="Pfam" id="PF00419"/>
    </source>
</evidence>
<evidence type="ECO:0000313" key="5">
    <source>
        <dbReference type="Proteomes" id="UP000257712"/>
    </source>
</evidence>
<gene>
    <name evidence="3" type="primary">fim_3</name>
    <name evidence="4" type="ORF">SAMEA3538468_04526</name>
    <name evidence="3" type="ORF">SAMEA3538780_04326</name>
</gene>
<dbReference type="PANTHER" id="PTHR33420">
    <property type="entry name" value="FIMBRIAL SUBUNIT ELFA-RELATED"/>
    <property type="match status" value="1"/>
</dbReference>
<keyword evidence="6" id="KW-1185">Reference proteome</keyword>
<name>A0A223U800_9ENTR</name>
<evidence type="ECO:0000256" key="1">
    <source>
        <dbReference type="SAM" id="SignalP"/>
    </source>
</evidence>
<dbReference type="SUPFAM" id="SSF49401">
    <property type="entry name" value="Bacterial adhesins"/>
    <property type="match status" value="1"/>
</dbReference>
<dbReference type="EMBL" id="UJZG01000018">
    <property type="protein sequence ID" value="SXE00529.1"/>
    <property type="molecule type" value="Genomic_DNA"/>
</dbReference>
<comment type="caution">
    <text evidence="3">The sequence shown here is derived from an EMBL/GenBank/DDBJ whole genome shotgun (WGS) entry which is preliminary data.</text>
</comment>
<dbReference type="GO" id="GO:0043709">
    <property type="term" value="P:cell adhesion involved in single-species biofilm formation"/>
    <property type="evidence" value="ECO:0007669"/>
    <property type="project" value="TreeGrafter"/>
</dbReference>
<feature type="domain" description="Fimbrial-type adhesion" evidence="2">
    <location>
        <begin position="28"/>
        <end position="180"/>
    </location>
</feature>
<keyword evidence="1" id="KW-0732">Signal</keyword>
<dbReference type="InterPro" id="IPR050263">
    <property type="entry name" value="Bact_Fimbrial_Adh_Pro"/>
</dbReference>